<feature type="transmembrane region" description="Helical" evidence="1">
    <location>
        <begin position="118"/>
        <end position="136"/>
    </location>
</feature>
<reference evidence="3" key="2">
    <citation type="submission" date="2010-04" db="EMBL/GenBank/DDBJ databases">
        <authorList>
            <person name="Buell R."/>
            <person name="Hamilton J."/>
            <person name="Hostetler J."/>
        </authorList>
    </citation>
    <scope>NUCLEOTIDE SEQUENCE [LARGE SCALE GENOMIC DNA]</scope>
    <source>
        <strain evidence="3">DAOM:BR144</strain>
    </source>
</reference>
<dbReference type="EMBL" id="GL376585">
    <property type="status" value="NOT_ANNOTATED_CDS"/>
    <property type="molecule type" value="Genomic_DNA"/>
</dbReference>
<accession>K3WRM9</accession>
<feature type="transmembrane region" description="Helical" evidence="1">
    <location>
        <begin position="84"/>
        <end position="106"/>
    </location>
</feature>
<feature type="transmembrane region" description="Helical" evidence="1">
    <location>
        <begin position="441"/>
        <end position="464"/>
    </location>
</feature>
<reference evidence="3" key="1">
    <citation type="journal article" date="2010" name="Genome Biol.">
        <title>Genome sequence of the necrotrophic plant pathogen Pythium ultimum reveals original pathogenicity mechanisms and effector repertoire.</title>
        <authorList>
            <person name="Levesque C.A."/>
            <person name="Brouwer H."/>
            <person name="Cano L."/>
            <person name="Hamilton J.P."/>
            <person name="Holt C."/>
            <person name="Huitema E."/>
            <person name="Raffaele S."/>
            <person name="Robideau G.P."/>
            <person name="Thines M."/>
            <person name="Win J."/>
            <person name="Zerillo M.M."/>
            <person name="Beakes G.W."/>
            <person name="Boore J.L."/>
            <person name="Busam D."/>
            <person name="Dumas B."/>
            <person name="Ferriera S."/>
            <person name="Fuerstenberg S.I."/>
            <person name="Gachon C.M."/>
            <person name="Gaulin E."/>
            <person name="Govers F."/>
            <person name="Grenville-Briggs L."/>
            <person name="Horner N."/>
            <person name="Hostetler J."/>
            <person name="Jiang R.H."/>
            <person name="Johnson J."/>
            <person name="Krajaejun T."/>
            <person name="Lin H."/>
            <person name="Meijer H.J."/>
            <person name="Moore B."/>
            <person name="Morris P."/>
            <person name="Phuntmart V."/>
            <person name="Puiu D."/>
            <person name="Shetty J."/>
            <person name="Stajich J.E."/>
            <person name="Tripathy S."/>
            <person name="Wawra S."/>
            <person name="van West P."/>
            <person name="Whitty B.R."/>
            <person name="Coutinho P.M."/>
            <person name="Henrissat B."/>
            <person name="Martin F."/>
            <person name="Thomas P.D."/>
            <person name="Tyler B.M."/>
            <person name="De Vries R.P."/>
            <person name="Kamoun S."/>
            <person name="Yandell M."/>
            <person name="Tisserat N."/>
            <person name="Buell C.R."/>
        </authorList>
    </citation>
    <scope>NUCLEOTIDE SEQUENCE</scope>
    <source>
        <strain evidence="3">DAOM:BR144</strain>
    </source>
</reference>
<feature type="transmembrane region" description="Helical" evidence="1">
    <location>
        <begin position="354"/>
        <end position="371"/>
    </location>
</feature>
<sequence>MRSVSPSSADSTTTASTWVYSLQPLQPLPILDLSISVKSRFLSATAQIYFDRITRQKLVKGVAVWAAYVSYLAMLFLSKGVGCVAAVLALVLWLLPAISAFGSLRYDVVKLLLHAHDFWFATCINVSAFTVFGVLLGDCRAVAMVATCLGVEMTICIDANIRRLKAWFWFNILAATLYLVTWYAVLFMLVDRMRDFPLVQYKRHELLATAFVASGLLTIVAIFARNVYRRYDVVWKRKHCTVVECVTFRTNLKFGPQRQLQKVRASREIVPNLKPRKRIKYTKQIGSIDARNTLVKVGISKRLSKFMPSRCSSGPIVACLGVSALCVSTGSALYDLYLADSRVFRGEGSRAGSLIGLGMTMVYCGTCAAHYQRKLLRVLCLSFDFLFLSAQLTIVHFSACEFFQWGSATTAILTSWIWIHWVLAIDALPPVTKRKLGLRKTFTVLVLMLLIALSAVLIYLLVFYERGASASENDGTISPGLMYDRVIWETHIFGRPIYFRLTSLFFNCFATAFLLSTRLLWRLVWHPNDVLLVLNGTVEFETNIETKSVLRPHLDDN</sequence>
<evidence type="ECO:0000313" key="2">
    <source>
        <dbReference type="EnsemblProtists" id="PYU1_T007623"/>
    </source>
</evidence>
<dbReference type="Proteomes" id="UP000019132">
    <property type="component" value="Unassembled WGS sequence"/>
</dbReference>
<proteinExistence type="predicted"/>
<feature type="transmembrane region" description="Helical" evidence="1">
    <location>
        <begin position="405"/>
        <end position="429"/>
    </location>
</feature>
<organism evidence="2 3">
    <name type="scientific">Globisporangium ultimum (strain ATCC 200006 / CBS 805.95 / DAOM BR144)</name>
    <name type="common">Pythium ultimum</name>
    <dbReference type="NCBI Taxonomy" id="431595"/>
    <lineage>
        <taxon>Eukaryota</taxon>
        <taxon>Sar</taxon>
        <taxon>Stramenopiles</taxon>
        <taxon>Oomycota</taxon>
        <taxon>Peronosporomycetes</taxon>
        <taxon>Pythiales</taxon>
        <taxon>Pythiaceae</taxon>
        <taxon>Globisporangium</taxon>
    </lineage>
</organism>
<protein>
    <submittedName>
        <fullName evidence="2">Uncharacterized protein</fullName>
    </submittedName>
</protein>
<dbReference type="VEuPathDB" id="FungiDB:PYU1_G007607"/>
<dbReference type="OMA" id="TICIDAN"/>
<feature type="transmembrane region" description="Helical" evidence="1">
    <location>
        <begin position="206"/>
        <end position="228"/>
    </location>
</feature>
<feature type="transmembrane region" description="Helical" evidence="1">
    <location>
        <begin position="311"/>
        <end position="334"/>
    </location>
</feature>
<keyword evidence="1" id="KW-0472">Membrane</keyword>
<feature type="transmembrane region" description="Helical" evidence="1">
    <location>
        <begin position="378"/>
        <end position="399"/>
    </location>
</feature>
<keyword evidence="3" id="KW-1185">Reference proteome</keyword>
<evidence type="ECO:0000313" key="3">
    <source>
        <dbReference type="Proteomes" id="UP000019132"/>
    </source>
</evidence>
<feature type="transmembrane region" description="Helical" evidence="1">
    <location>
        <begin position="168"/>
        <end position="186"/>
    </location>
</feature>
<dbReference type="InParanoid" id="K3WRM9"/>
<dbReference type="AlphaFoldDB" id="K3WRM9"/>
<dbReference type="HOGENOM" id="CLU_024360_2_0_1"/>
<evidence type="ECO:0000256" key="1">
    <source>
        <dbReference type="SAM" id="Phobius"/>
    </source>
</evidence>
<feature type="transmembrane region" description="Helical" evidence="1">
    <location>
        <begin position="497"/>
        <end position="515"/>
    </location>
</feature>
<keyword evidence="1" id="KW-0812">Transmembrane</keyword>
<name>K3WRM9_GLOUD</name>
<reference evidence="2" key="3">
    <citation type="submission" date="2015-02" db="UniProtKB">
        <authorList>
            <consortium name="EnsemblProtists"/>
        </authorList>
    </citation>
    <scope>IDENTIFICATION</scope>
    <source>
        <strain evidence="2">DAOM BR144</strain>
    </source>
</reference>
<keyword evidence="1" id="KW-1133">Transmembrane helix</keyword>
<dbReference type="EnsemblProtists" id="PYU1_T007623">
    <property type="protein sequence ID" value="PYU1_T007623"/>
    <property type="gene ID" value="PYU1_G007607"/>
</dbReference>